<dbReference type="eggNOG" id="KOG0619">
    <property type="taxonomic scope" value="Eukaryota"/>
</dbReference>
<keyword evidence="4" id="KW-0433">Leucine-rich repeat</keyword>
<dbReference type="Pfam" id="PF00560">
    <property type="entry name" value="LRR_1"/>
    <property type="match status" value="8"/>
</dbReference>
<keyword evidence="6" id="KW-0732">Signal</keyword>
<evidence type="ECO:0000256" key="2">
    <source>
        <dbReference type="ARBA" id="ARBA00009592"/>
    </source>
</evidence>
<evidence type="ECO:0000256" key="10">
    <source>
        <dbReference type="ARBA" id="ARBA00023180"/>
    </source>
</evidence>
<evidence type="ECO:0000256" key="6">
    <source>
        <dbReference type="ARBA" id="ARBA00022729"/>
    </source>
</evidence>
<dbReference type="Pfam" id="PF12799">
    <property type="entry name" value="LRR_4"/>
    <property type="match status" value="1"/>
</dbReference>
<dbReference type="EMBL" id="CM000766">
    <property type="protein sequence ID" value="OQU80542.1"/>
    <property type="molecule type" value="Genomic_DNA"/>
</dbReference>
<reference evidence="13" key="2">
    <citation type="journal article" date="2018" name="Plant J.">
        <title>The Sorghum bicolor reference genome: improved assembly, gene annotations, a transcriptome atlas, and signatures of genome organization.</title>
        <authorList>
            <person name="McCormick R.F."/>
            <person name="Truong S.K."/>
            <person name="Sreedasyam A."/>
            <person name="Jenkins J."/>
            <person name="Shu S."/>
            <person name="Sims D."/>
            <person name="Kennedy M."/>
            <person name="Amirebrahimi M."/>
            <person name="Weers B.D."/>
            <person name="McKinley B."/>
            <person name="Mattison A."/>
            <person name="Morishige D.T."/>
            <person name="Grimwood J."/>
            <person name="Schmutz J."/>
            <person name="Mullet J.E."/>
        </authorList>
    </citation>
    <scope>NUCLEOTIDE SEQUENCE [LARGE SCALE GENOMIC DNA]</scope>
    <source>
        <strain evidence="13">cv. BTx623</strain>
    </source>
</reference>
<evidence type="ECO:0000256" key="11">
    <source>
        <dbReference type="SAM" id="Phobius"/>
    </source>
</evidence>
<dbReference type="STRING" id="4558.A0A1Z5R9U3"/>
<evidence type="ECO:0000256" key="3">
    <source>
        <dbReference type="ARBA" id="ARBA00022475"/>
    </source>
</evidence>
<dbReference type="PANTHER" id="PTHR48061">
    <property type="entry name" value="LEUCINE-RICH REPEAT RECEPTOR PROTEIN KINASE EMS1-LIKE-RELATED"/>
    <property type="match status" value="1"/>
</dbReference>
<dbReference type="InterPro" id="IPR001611">
    <property type="entry name" value="Leu-rich_rpt"/>
</dbReference>
<dbReference type="FunFam" id="3.80.10.10:FF:000213">
    <property type="entry name" value="Tyrosine-sulfated glycopeptide receptor 1"/>
    <property type="match status" value="1"/>
</dbReference>
<evidence type="ECO:0000256" key="1">
    <source>
        <dbReference type="ARBA" id="ARBA00004251"/>
    </source>
</evidence>
<keyword evidence="3" id="KW-1003">Cell membrane</keyword>
<dbReference type="InterPro" id="IPR032675">
    <property type="entry name" value="LRR_dom_sf"/>
</dbReference>
<evidence type="ECO:0000313" key="12">
    <source>
        <dbReference type="EMBL" id="OQU80542.1"/>
    </source>
</evidence>
<dbReference type="Gene3D" id="3.80.10.10">
    <property type="entry name" value="Ribonuclease Inhibitor"/>
    <property type="match status" value="2"/>
</dbReference>
<keyword evidence="10" id="KW-0325">Glycoprotein</keyword>
<keyword evidence="13" id="KW-1185">Reference proteome</keyword>
<sequence length="799" mass="88857">MQRCIVTGRVDTVLEFLSELSSLVVLRLQLSTLTGTFPSKILRIKSLTVLDLSWNENLYGELPEFIQGSALQFLNLAYTKFSGKIPESIGNLANLTVLDLSYCQFHGPIPSFAQWLKIEEINLSSNKLTGQLHPDNLALRNLTTLYLMNNSISGEIPASLFSQPSLKYLDLSQNNFTGKFRLYPHISSSLTQIIISNNILQGPIPNSLSKLLGLETLDISSNNLTGTVDLSFIKNYEKIGYLSLSNNRLSIVEKDDSHSFAEYPTSIWSLELASCNLSYVPKFLMHQRNVYYLDLSNNNIGGHIPDWIWGIGPSYGLSIDLSHNLITSIDTNLSNRSIRNLDLHSNKIGGDLPLPPPGIDQLDYSNNHFNSSIMPKFWSSVKSAEFLSLANNSLTGELSHLICNVTYIQVLDLSFNSFSGLIPPCLLKHNKYLEILNLRGNNFHGSLPQDINKGCALQKLDINSNKLEGKLPVSMINCHMLQVLDLGDNRIVDEFPEWLGVLPLLKVLVLSSNRFHGPIDHYGMNKQTGPSFPELQVLDLSSNSLNGRIPTRFLKQFKAMMVSSGAPSMYVGIIETSASPPITSPMPYYYYDNSVTVTLKGQETTLVQILSVFMSLDLSNNNFQGIIPNEIGDLKFLKGLNLSRNSFTGGIPPQIANMRQLESLDLSSNQLSGEIPPAMALMSFLEVLNLSYNHLSGMIPQSSQFLTFPETSFLGNDGLCGKPLPRLCDTNHTPSAAATPGSSNKLNWEFLSIEAGVVSGLVIVFATTLLWGNGRRWLYWQVDKFLLDVLQPWIRSRRH</sequence>
<dbReference type="OMA" id="SWNENLY"/>
<dbReference type="Gramene" id="OQU80542">
    <property type="protein sequence ID" value="OQU80542"/>
    <property type="gene ID" value="SORBI_3007G141900"/>
</dbReference>
<comment type="similarity">
    <text evidence="2">Belongs to the RLP family.</text>
</comment>
<dbReference type="InterPro" id="IPR003591">
    <property type="entry name" value="Leu-rich_rpt_typical-subtyp"/>
</dbReference>
<dbReference type="InterPro" id="IPR025875">
    <property type="entry name" value="Leu-rich_rpt_4"/>
</dbReference>
<dbReference type="InterPro" id="IPR046956">
    <property type="entry name" value="RLP23-like"/>
</dbReference>
<dbReference type="AlphaFoldDB" id="A0A1Z5R9U3"/>
<name>A0A1Z5R9U3_SORBI</name>
<dbReference type="SUPFAM" id="SSF52058">
    <property type="entry name" value="L domain-like"/>
    <property type="match status" value="2"/>
</dbReference>
<keyword evidence="8 11" id="KW-1133">Transmembrane helix</keyword>
<proteinExistence type="inferred from homology"/>
<dbReference type="FunFam" id="3.80.10.10:FF:000095">
    <property type="entry name" value="LRR receptor-like serine/threonine-protein kinase GSO1"/>
    <property type="match status" value="1"/>
</dbReference>
<reference evidence="12 13" key="1">
    <citation type="journal article" date="2009" name="Nature">
        <title>The Sorghum bicolor genome and the diversification of grasses.</title>
        <authorList>
            <person name="Paterson A.H."/>
            <person name="Bowers J.E."/>
            <person name="Bruggmann R."/>
            <person name="Dubchak I."/>
            <person name="Grimwood J."/>
            <person name="Gundlach H."/>
            <person name="Haberer G."/>
            <person name="Hellsten U."/>
            <person name="Mitros T."/>
            <person name="Poliakov A."/>
            <person name="Schmutz J."/>
            <person name="Spannagl M."/>
            <person name="Tang H."/>
            <person name="Wang X."/>
            <person name="Wicker T."/>
            <person name="Bharti A.K."/>
            <person name="Chapman J."/>
            <person name="Feltus F.A."/>
            <person name="Gowik U."/>
            <person name="Grigoriev I.V."/>
            <person name="Lyons E."/>
            <person name="Maher C.A."/>
            <person name="Martis M."/>
            <person name="Narechania A."/>
            <person name="Otillar R.P."/>
            <person name="Penning B.W."/>
            <person name="Salamov A.A."/>
            <person name="Wang Y."/>
            <person name="Zhang L."/>
            <person name="Carpita N.C."/>
            <person name="Freeling M."/>
            <person name="Gingle A.R."/>
            <person name="Hash C.T."/>
            <person name="Keller B."/>
            <person name="Klein P."/>
            <person name="Kresovich S."/>
            <person name="McCann M.C."/>
            <person name="Ming R."/>
            <person name="Peterson D.G."/>
            <person name="Mehboob-ur-Rahman"/>
            <person name="Ware D."/>
            <person name="Westhoff P."/>
            <person name="Mayer K.F."/>
            <person name="Messing J."/>
            <person name="Rokhsar D.S."/>
        </authorList>
    </citation>
    <scope>NUCLEOTIDE SEQUENCE [LARGE SCALE GENOMIC DNA]</scope>
    <source>
        <strain evidence="13">cv. BTx623</strain>
    </source>
</reference>
<protein>
    <recommendedName>
        <fullName evidence="14">Leucine-rich repeat-containing N-terminal plant-type domain-containing protein</fullName>
    </recommendedName>
</protein>
<keyword evidence="7" id="KW-0677">Repeat</keyword>
<comment type="subcellular location">
    <subcellularLocation>
        <location evidence="1">Cell membrane</location>
        <topology evidence="1">Single-pass type I membrane protein</topology>
    </subcellularLocation>
</comment>
<evidence type="ECO:0000256" key="5">
    <source>
        <dbReference type="ARBA" id="ARBA00022692"/>
    </source>
</evidence>
<accession>A0A1Z5R9U3</accession>
<dbReference type="GO" id="GO:0005886">
    <property type="term" value="C:plasma membrane"/>
    <property type="evidence" value="ECO:0007669"/>
    <property type="project" value="UniProtKB-SubCell"/>
</dbReference>
<dbReference type="PRINTS" id="PR00019">
    <property type="entry name" value="LEURICHRPT"/>
</dbReference>
<organism evidence="12 13">
    <name type="scientific">Sorghum bicolor</name>
    <name type="common">Sorghum</name>
    <name type="synonym">Sorghum vulgare</name>
    <dbReference type="NCBI Taxonomy" id="4558"/>
    <lineage>
        <taxon>Eukaryota</taxon>
        <taxon>Viridiplantae</taxon>
        <taxon>Streptophyta</taxon>
        <taxon>Embryophyta</taxon>
        <taxon>Tracheophyta</taxon>
        <taxon>Spermatophyta</taxon>
        <taxon>Magnoliopsida</taxon>
        <taxon>Liliopsida</taxon>
        <taxon>Poales</taxon>
        <taxon>Poaceae</taxon>
        <taxon>PACMAD clade</taxon>
        <taxon>Panicoideae</taxon>
        <taxon>Andropogonodae</taxon>
        <taxon>Andropogoneae</taxon>
        <taxon>Sorghinae</taxon>
        <taxon>Sorghum</taxon>
    </lineage>
</organism>
<keyword evidence="5 11" id="KW-0812">Transmembrane</keyword>
<evidence type="ECO:0000256" key="8">
    <source>
        <dbReference type="ARBA" id="ARBA00022989"/>
    </source>
</evidence>
<evidence type="ECO:0000313" key="13">
    <source>
        <dbReference type="Proteomes" id="UP000000768"/>
    </source>
</evidence>
<evidence type="ECO:0000256" key="7">
    <source>
        <dbReference type="ARBA" id="ARBA00022737"/>
    </source>
</evidence>
<evidence type="ECO:0008006" key="14">
    <source>
        <dbReference type="Google" id="ProtNLM"/>
    </source>
</evidence>
<dbReference type="PROSITE" id="PS51450">
    <property type="entry name" value="LRR"/>
    <property type="match status" value="1"/>
</dbReference>
<dbReference type="PANTHER" id="PTHR48061:SF14">
    <property type="entry name" value="LEUCINE-RICH REPEAT-CONTAINING N-TERMINAL PLANT-TYPE DOMAIN-CONTAINING PROTEIN"/>
    <property type="match status" value="1"/>
</dbReference>
<dbReference type="SMART" id="SM00369">
    <property type="entry name" value="LRR_TYP"/>
    <property type="match status" value="5"/>
</dbReference>
<keyword evidence="9 11" id="KW-0472">Membrane</keyword>
<dbReference type="InParanoid" id="A0A1Z5R9U3"/>
<dbReference type="Pfam" id="PF13855">
    <property type="entry name" value="LRR_8"/>
    <property type="match status" value="2"/>
</dbReference>
<evidence type="ECO:0000256" key="4">
    <source>
        <dbReference type="ARBA" id="ARBA00022614"/>
    </source>
</evidence>
<feature type="transmembrane region" description="Helical" evidence="11">
    <location>
        <begin position="750"/>
        <end position="771"/>
    </location>
</feature>
<dbReference type="Proteomes" id="UP000000768">
    <property type="component" value="Chromosome 7"/>
</dbReference>
<gene>
    <name evidence="12" type="ORF">SORBI_3007G141900</name>
</gene>
<evidence type="ECO:0000256" key="9">
    <source>
        <dbReference type="ARBA" id="ARBA00023136"/>
    </source>
</evidence>